<evidence type="ECO:0000313" key="2">
    <source>
        <dbReference type="EMBL" id="TDD65102.1"/>
    </source>
</evidence>
<gene>
    <name evidence="2" type="ORF">E1298_41675</name>
</gene>
<dbReference type="Pfam" id="PF13481">
    <property type="entry name" value="AAA_25"/>
    <property type="match status" value="1"/>
</dbReference>
<feature type="compositionally biased region" description="Basic and acidic residues" evidence="1">
    <location>
        <begin position="1"/>
        <end position="21"/>
    </location>
</feature>
<protein>
    <submittedName>
        <fullName evidence="2">DNA primase</fullName>
    </submittedName>
</protein>
<organism evidence="2 3">
    <name type="scientific">Actinomadura rubrisoli</name>
    <dbReference type="NCBI Taxonomy" id="2530368"/>
    <lineage>
        <taxon>Bacteria</taxon>
        <taxon>Bacillati</taxon>
        <taxon>Actinomycetota</taxon>
        <taxon>Actinomycetes</taxon>
        <taxon>Streptosporangiales</taxon>
        <taxon>Thermomonosporaceae</taxon>
        <taxon>Actinomadura</taxon>
    </lineage>
</organism>
<name>A0A4R5A686_9ACTN</name>
<dbReference type="EMBL" id="SMKU01000421">
    <property type="protein sequence ID" value="TDD65102.1"/>
    <property type="molecule type" value="Genomic_DNA"/>
</dbReference>
<accession>A0A4R5A686</accession>
<proteinExistence type="predicted"/>
<keyword evidence="3" id="KW-1185">Reference proteome</keyword>
<feature type="region of interest" description="Disordered" evidence="1">
    <location>
        <begin position="1"/>
        <end position="52"/>
    </location>
</feature>
<evidence type="ECO:0000256" key="1">
    <source>
        <dbReference type="SAM" id="MobiDB-lite"/>
    </source>
</evidence>
<dbReference type="AlphaFoldDB" id="A0A4R5A686"/>
<dbReference type="OrthoDB" id="3171622at2"/>
<dbReference type="Proteomes" id="UP000294513">
    <property type="component" value="Unassembled WGS sequence"/>
</dbReference>
<reference evidence="2 3" key="1">
    <citation type="submission" date="2019-03" db="EMBL/GenBank/DDBJ databases">
        <title>Draft genome sequences of novel Actinobacteria.</title>
        <authorList>
            <person name="Sahin N."/>
            <person name="Ay H."/>
            <person name="Saygin H."/>
        </authorList>
    </citation>
    <scope>NUCLEOTIDE SEQUENCE [LARGE SCALE GENOMIC DNA]</scope>
    <source>
        <strain evidence="2 3">H3C3</strain>
    </source>
</reference>
<comment type="caution">
    <text evidence="2">The sequence shown here is derived from an EMBL/GenBank/DDBJ whole genome shotgun (WGS) entry which is preliminary data.</text>
</comment>
<dbReference type="RefSeq" id="WP_131902904.1">
    <property type="nucleotide sequence ID" value="NZ_SMKU01000421.1"/>
</dbReference>
<dbReference type="InterPro" id="IPR027417">
    <property type="entry name" value="P-loop_NTPase"/>
</dbReference>
<dbReference type="Gene3D" id="3.40.50.300">
    <property type="entry name" value="P-loop containing nucleotide triphosphate hydrolases"/>
    <property type="match status" value="1"/>
</dbReference>
<evidence type="ECO:0000313" key="3">
    <source>
        <dbReference type="Proteomes" id="UP000294513"/>
    </source>
</evidence>
<sequence length="391" mass="41943">MPDRRDDHVTPDDEHVHRLLDDAGVPRPRDLPTAPPPADGDQDATERRTWQPVDLTDVLAGRYEPAQPTVGRRDDGVGLFYPGRMHSVAAESEAGKTWLMLAAAATEMQAGHGVVYVDFEDDEGGVVGRLLALAVRPEVIASRFGYVRPEVPITLGDNRSDLAQALGDLRPTLAVIDGVTEGMVMHGLNPLDNSDAATFGRLLTRPVADHGAAAVVLDHVVKNGDSRGRYALGAVHKLNGLNGAAYTLDNRNPFGVGVTGQSGLFITKDRPGQLRRHAANAAGGAKWFADLVGTSRDATFIEVAITAPGDPGDFRPTVLMRRVSDFLATVPDASGRDIELSINGQATKIRHAVACLIKDGHVKVERGRNNALLHTLLKPYEDPADAWTKSL</sequence>
<dbReference type="SUPFAM" id="SSF52540">
    <property type="entry name" value="P-loop containing nucleoside triphosphate hydrolases"/>
    <property type="match status" value="1"/>
</dbReference>